<feature type="region of interest" description="Disordered" evidence="1">
    <location>
        <begin position="1"/>
        <end position="93"/>
    </location>
</feature>
<evidence type="ECO:0008006" key="4">
    <source>
        <dbReference type="Google" id="ProtNLM"/>
    </source>
</evidence>
<keyword evidence="3" id="KW-1185">Reference proteome</keyword>
<name>A0ABX2JWP8_9MYCO</name>
<feature type="compositionally biased region" description="Polar residues" evidence="1">
    <location>
        <begin position="79"/>
        <end position="88"/>
    </location>
</feature>
<dbReference type="RefSeq" id="WP_174399908.1">
    <property type="nucleotide sequence ID" value="NZ_VBSB01000014.1"/>
</dbReference>
<evidence type="ECO:0000256" key="1">
    <source>
        <dbReference type="SAM" id="MobiDB-lite"/>
    </source>
</evidence>
<reference evidence="2 3" key="1">
    <citation type="submission" date="2019-05" db="EMBL/GenBank/DDBJ databases">
        <title>Mycolicibacterium sphagni ENV482 genome assembly.</title>
        <authorList>
            <person name="Chen W."/>
            <person name="Faulkner N.W."/>
            <person name="Hyman M.R."/>
        </authorList>
    </citation>
    <scope>NUCLEOTIDE SEQUENCE [LARGE SCALE GENOMIC DNA]</scope>
    <source>
        <strain evidence="2 3">ENV482</strain>
    </source>
</reference>
<sequence length="145" mass="15671">MAPQPSNGTAPQMPAAPPADADPDPNPEVEVEVDDDTGTDEELDSDAEPEQHRTEAAAPATPKVSTRGRRRASALPDSLTPSRVSQRRIQIGPRLRPSIHTDFNDYCLKLANIGVTQSDVVESALVEYMKRYPAEDLRAALLAGE</sequence>
<comment type="caution">
    <text evidence="2">The sequence shown here is derived from an EMBL/GenBank/DDBJ whole genome shotgun (WGS) entry which is preliminary data.</text>
</comment>
<gene>
    <name evidence="2" type="ORF">FEG63_21810</name>
</gene>
<dbReference type="EMBL" id="VBSB01000014">
    <property type="protein sequence ID" value="NTY62181.1"/>
    <property type="molecule type" value="Genomic_DNA"/>
</dbReference>
<organism evidence="2 3">
    <name type="scientific">Mycolicibacterium sphagni</name>
    <dbReference type="NCBI Taxonomy" id="1786"/>
    <lineage>
        <taxon>Bacteria</taxon>
        <taxon>Bacillati</taxon>
        <taxon>Actinomycetota</taxon>
        <taxon>Actinomycetes</taxon>
        <taxon>Mycobacteriales</taxon>
        <taxon>Mycobacteriaceae</taxon>
        <taxon>Mycolicibacterium</taxon>
    </lineage>
</organism>
<protein>
    <recommendedName>
        <fullName evidence="4">Ribbon-helix-helix protein CopG domain-containing protein</fullName>
    </recommendedName>
</protein>
<accession>A0ABX2JWP8</accession>
<dbReference type="Proteomes" id="UP000708347">
    <property type="component" value="Unassembled WGS sequence"/>
</dbReference>
<evidence type="ECO:0000313" key="3">
    <source>
        <dbReference type="Proteomes" id="UP000708347"/>
    </source>
</evidence>
<evidence type="ECO:0000313" key="2">
    <source>
        <dbReference type="EMBL" id="NTY62181.1"/>
    </source>
</evidence>
<proteinExistence type="predicted"/>
<feature type="compositionally biased region" description="Acidic residues" evidence="1">
    <location>
        <begin position="21"/>
        <end position="48"/>
    </location>
</feature>